<dbReference type="CDD" id="cd06768">
    <property type="entry name" value="PDZ_NHERF-like"/>
    <property type="match status" value="2"/>
</dbReference>
<keyword evidence="5" id="KW-1185">Reference proteome</keyword>
<dbReference type="Gene3D" id="2.30.42.10">
    <property type="match status" value="2"/>
</dbReference>
<evidence type="ECO:0000313" key="5">
    <source>
        <dbReference type="Proteomes" id="UP001347796"/>
    </source>
</evidence>
<dbReference type="InterPro" id="IPR051067">
    <property type="entry name" value="NHER"/>
</dbReference>
<proteinExistence type="predicted"/>
<dbReference type="EMBL" id="JAZGQO010000002">
    <property type="protein sequence ID" value="KAK6191376.1"/>
    <property type="molecule type" value="Genomic_DNA"/>
</dbReference>
<dbReference type="GO" id="GO:0016324">
    <property type="term" value="C:apical plasma membrane"/>
    <property type="evidence" value="ECO:0007669"/>
    <property type="project" value="TreeGrafter"/>
</dbReference>
<sequence length="459" mass="51232">MSNGVDTQTRPRLCHIIKWPDFQGYGFNLHAEKGKAGQFIGKVDDNSPASSAGLKSGDRIVEVNDVNIGNENHQQVVQRVKAGGDQTKLLVVDEETDKYYKDEKIVVRGDLPEVIHNRTPLRPGQDEPPVLNVVETTKTETVVVEETPTPVESTNNNTISQYQPRLCHLRKWPDFEGYGFNLHAEKNKPGQYIGKVDEGSPAEMADLREHDRIIEVNNTNVEQEAHQNVIQNIRSGGDEARLLVVDAKTDAYYKEKGIQVVGTLPEVLYKATPPRSLPVTIENGEPEPEIINTDNDIIPEESINIENENEVVQETTIIETDTVEETSMPEAEIVDTSPSNVEVEDYTDHTYENTDVMTSNGTSSTTITETRISENEAVPAREIDQPAPPVHAAEPEVPTAYSSSVSDPPAPTPTTEAGDGRPEGMSAREYLEYLRNKKKMDPRNQKVDFKQKYELFQKM</sequence>
<dbReference type="Pfam" id="PF00595">
    <property type="entry name" value="PDZ"/>
    <property type="match status" value="2"/>
</dbReference>
<dbReference type="InterPro" id="IPR036034">
    <property type="entry name" value="PDZ_sf"/>
</dbReference>
<evidence type="ECO:0000256" key="1">
    <source>
        <dbReference type="ARBA" id="ARBA00022737"/>
    </source>
</evidence>
<dbReference type="GO" id="GO:0072659">
    <property type="term" value="P:protein localization to plasma membrane"/>
    <property type="evidence" value="ECO:0007669"/>
    <property type="project" value="TreeGrafter"/>
</dbReference>
<gene>
    <name evidence="4" type="ORF">SNE40_003085</name>
</gene>
<dbReference type="Proteomes" id="UP001347796">
    <property type="component" value="Unassembled WGS sequence"/>
</dbReference>
<dbReference type="GO" id="GO:0043495">
    <property type="term" value="F:protein-membrane adaptor activity"/>
    <property type="evidence" value="ECO:0007669"/>
    <property type="project" value="TreeGrafter"/>
</dbReference>
<reference evidence="4 5" key="1">
    <citation type="submission" date="2024-01" db="EMBL/GenBank/DDBJ databases">
        <title>The genome of the rayed Mediterranean limpet Patella caerulea (Linnaeus, 1758).</title>
        <authorList>
            <person name="Anh-Thu Weber A."/>
            <person name="Halstead-Nussloch G."/>
        </authorList>
    </citation>
    <scope>NUCLEOTIDE SEQUENCE [LARGE SCALE GENOMIC DNA]</scope>
    <source>
        <strain evidence="4">AATW-2023a</strain>
        <tissue evidence="4">Whole specimen</tissue>
    </source>
</reference>
<feature type="compositionally biased region" description="Basic and acidic residues" evidence="2">
    <location>
        <begin position="371"/>
        <end position="384"/>
    </location>
</feature>
<dbReference type="SUPFAM" id="SSF50156">
    <property type="entry name" value="PDZ domain-like"/>
    <property type="match status" value="2"/>
</dbReference>
<keyword evidence="1" id="KW-0677">Repeat</keyword>
<organism evidence="4 5">
    <name type="scientific">Patella caerulea</name>
    <name type="common">Rayed Mediterranean limpet</name>
    <dbReference type="NCBI Taxonomy" id="87958"/>
    <lineage>
        <taxon>Eukaryota</taxon>
        <taxon>Metazoa</taxon>
        <taxon>Spiralia</taxon>
        <taxon>Lophotrochozoa</taxon>
        <taxon>Mollusca</taxon>
        <taxon>Gastropoda</taxon>
        <taxon>Patellogastropoda</taxon>
        <taxon>Patelloidea</taxon>
        <taxon>Patellidae</taxon>
        <taxon>Patella</taxon>
    </lineage>
</organism>
<dbReference type="PANTHER" id="PTHR14191:SF3">
    <property type="entry name" value="NA(+)_H(+) EXCHANGE REGULATORY COFACTOR-LIKE PROTEIN NRFL-1"/>
    <property type="match status" value="1"/>
</dbReference>
<accession>A0AAN8QES4</accession>
<evidence type="ECO:0000259" key="3">
    <source>
        <dbReference type="PROSITE" id="PS50106"/>
    </source>
</evidence>
<dbReference type="PROSITE" id="PS50106">
    <property type="entry name" value="PDZ"/>
    <property type="match status" value="2"/>
</dbReference>
<dbReference type="PANTHER" id="PTHR14191">
    <property type="entry name" value="PDZ DOMAIN CONTAINING PROTEIN"/>
    <property type="match status" value="1"/>
</dbReference>
<evidence type="ECO:0000256" key="2">
    <source>
        <dbReference type="SAM" id="MobiDB-lite"/>
    </source>
</evidence>
<feature type="domain" description="PDZ" evidence="3">
    <location>
        <begin position="166"/>
        <end position="248"/>
    </location>
</feature>
<feature type="compositionally biased region" description="Low complexity" evidence="2">
    <location>
        <begin position="358"/>
        <end position="370"/>
    </location>
</feature>
<comment type="caution">
    <text evidence="4">The sequence shown here is derived from an EMBL/GenBank/DDBJ whole genome shotgun (WGS) entry which is preliminary data.</text>
</comment>
<feature type="domain" description="PDZ" evidence="3">
    <location>
        <begin position="25"/>
        <end position="95"/>
    </location>
</feature>
<dbReference type="SMART" id="SM00228">
    <property type="entry name" value="PDZ"/>
    <property type="match status" value="2"/>
</dbReference>
<protein>
    <recommendedName>
        <fullName evidence="3">PDZ domain-containing protein</fullName>
    </recommendedName>
</protein>
<feature type="region of interest" description="Disordered" evidence="2">
    <location>
        <begin position="353"/>
        <end position="427"/>
    </location>
</feature>
<evidence type="ECO:0000313" key="4">
    <source>
        <dbReference type="EMBL" id="KAK6191376.1"/>
    </source>
</evidence>
<name>A0AAN8QES4_PATCE</name>
<feature type="compositionally biased region" description="Low complexity" evidence="2">
    <location>
        <begin position="390"/>
        <end position="400"/>
    </location>
</feature>
<dbReference type="InterPro" id="IPR001478">
    <property type="entry name" value="PDZ"/>
</dbReference>
<dbReference type="AlphaFoldDB" id="A0AAN8QES4"/>